<dbReference type="EMBL" id="CAJOAY010030560">
    <property type="protein sequence ID" value="CAF4420054.1"/>
    <property type="molecule type" value="Genomic_DNA"/>
</dbReference>
<sequence length="72" mass="8742">METVITNDKKEILQYQYDLERSNSSFKQQEDLLYILNQRNDDIERIIQQDQKQIIEFEDVLIEFDDLLSKNS</sequence>
<reference evidence="1" key="1">
    <citation type="submission" date="2021-02" db="EMBL/GenBank/DDBJ databases">
        <authorList>
            <person name="Nowell W R."/>
        </authorList>
    </citation>
    <scope>NUCLEOTIDE SEQUENCE</scope>
</reference>
<evidence type="ECO:0000313" key="1">
    <source>
        <dbReference type="EMBL" id="CAF4420054.1"/>
    </source>
</evidence>
<name>A0A820QJN4_9BILA</name>
<feature type="non-terminal residue" evidence="1">
    <location>
        <position position="72"/>
    </location>
</feature>
<dbReference type="AlphaFoldDB" id="A0A820QJN4"/>
<evidence type="ECO:0000313" key="2">
    <source>
        <dbReference type="Proteomes" id="UP000663881"/>
    </source>
</evidence>
<proteinExistence type="predicted"/>
<accession>A0A820QJN4</accession>
<dbReference type="Proteomes" id="UP000663881">
    <property type="component" value="Unassembled WGS sequence"/>
</dbReference>
<protein>
    <submittedName>
        <fullName evidence="1">Uncharacterized protein</fullName>
    </submittedName>
</protein>
<gene>
    <name evidence="1" type="ORF">OKA104_LOCUS52467</name>
</gene>
<organism evidence="1 2">
    <name type="scientific">Adineta steineri</name>
    <dbReference type="NCBI Taxonomy" id="433720"/>
    <lineage>
        <taxon>Eukaryota</taxon>
        <taxon>Metazoa</taxon>
        <taxon>Spiralia</taxon>
        <taxon>Gnathifera</taxon>
        <taxon>Rotifera</taxon>
        <taxon>Eurotatoria</taxon>
        <taxon>Bdelloidea</taxon>
        <taxon>Adinetida</taxon>
        <taxon>Adinetidae</taxon>
        <taxon>Adineta</taxon>
    </lineage>
</organism>
<feature type="non-terminal residue" evidence="1">
    <location>
        <position position="1"/>
    </location>
</feature>
<comment type="caution">
    <text evidence="1">The sequence shown here is derived from an EMBL/GenBank/DDBJ whole genome shotgun (WGS) entry which is preliminary data.</text>
</comment>